<keyword evidence="2" id="KW-1185">Reference proteome</keyword>
<name>A0A1M2VTM3_TRAPU</name>
<accession>A0A1M2VTM3</accession>
<dbReference type="AlphaFoldDB" id="A0A1M2VTM3"/>
<organism evidence="1 2">
    <name type="scientific">Trametes pubescens</name>
    <name type="common">White-rot fungus</name>
    <dbReference type="NCBI Taxonomy" id="154538"/>
    <lineage>
        <taxon>Eukaryota</taxon>
        <taxon>Fungi</taxon>
        <taxon>Dikarya</taxon>
        <taxon>Basidiomycota</taxon>
        <taxon>Agaricomycotina</taxon>
        <taxon>Agaricomycetes</taxon>
        <taxon>Polyporales</taxon>
        <taxon>Polyporaceae</taxon>
        <taxon>Trametes</taxon>
    </lineage>
</organism>
<evidence type="ECO:0000313" key="2">
    <source>
        <dbReference type="Proteomes" id="UP000184267"/>
    </source>
</evidence>
<dbReference type="OrthoDB" id="2757830at2759"/>
<reference evidence="1 2" key="1">
    <citation type="submission" date="2016-10" db="EMBL/GenBank/DDBJ databases">
        <title>Genome sequence of the basidiomycete white-rot fungus Trametes pubescens.</title>
        <authorList>
            <person name="Makela M.R."/>
            <person name="Granchi Z."/>
            <person name="Peng M."/>
            <person name="De Vries R.P."/>
            <person name="Grigoriev I."/>
            <person name="Riley R."/>
            <person name="Hilden K."/>
        </authorList>
    </citation>
    <scope>NUCLEOTIDE SEQUENCE [LARGE SCALE GENOMIC DNA]</scope>
    <source>
        <strain evidence="1 2">FBCC735</strain>
    </source>
</reference>
<dbReference type="EMBL" id="MNAD01000722">
    <property type="protein sequence ID" value="OJT10870.1"/>
    <property type="molecule type" value="Genomic_DNA"/>
</dbReference>
<protein>
    <submittedName>
        <fullName evidence="1">Uncharacterized protein</fullName>
    </submittedName>
</protein>
<gene>
    <name evidence="1" type="ORF">TRAPUB_12615</name>
</gene>
<proteinExistence type="predicted"/>
<sequence length="202" mass="23099">MLGLTCTVDNVDLHGLHGMLHYMLQPVLSYARPRQLTLDDWPADLRSTPATDVFAALREQVSSRLEMLCVEARLDKDHDDGTVDIAAVLDGLRSSLLRAPPQELQMKIWMHDLDPRPDDDTAFARMQHRRKRLPTPPPPDPAEFPLCFAECSAEDFDLEGYVHRFMDEVPTLQRAHIVLGGPRDRWRRATIVDGKLQIEEQR</sequence>
<dbReference type="OMA" id="NSHRWRT"/>
<dbReference type="Proteomes" id="UP000184267">
    <property type="component" value="Unassembled WGS sequence"/>
</dbReference>
<comment type="caution">
    <text evidence="1">The sequence shown here is derived from an EMBL/GenBank/DDBJ whole genome shotgun (WGS) entry which is preliminary data.</text>
</comment>
<evidence type="ECO:0000313" key="1">
    <source>
        <dbReference type="EMBL" id="OJT10870.1"/>
    </source>
</evidence>